<dbReference type="PANTHER" id="PTHR43884">
    <property type="entry name" value="ACYL-COA DEHYDROGENASE"/>
    <property type="match status" value="1"/>
</dbReference>
<keyword evidence="1" id="KW-0560">Oxidoreductase</keyword>
<dbReference type="GO" id="GO:0003995">
    <property type="term" value="F:acyl-CoA dehydrogenase activity"/>
    <property type="evidence" value="ECO:0007669"/>
    <property type="project" value="TreeGrafter"/>
</dbReference>
<evidence type="ECO:0000313" key="4">
    <source>
        <dbReference type="EMBL" id="KGT89269.1"/>
    </source>
</evidence>
<dbReference type="OrthoDB" id="571684at2"/>
<organism evidence="4 5">
    <name type="scientific">Erwinia typographi</name>
    <dbReference type="NCBI Taxonomy" id="371042"/>
    <lineage>
        <taxon>Bacteria</taxon>
        <taxon>Pseudomonadati</taxon>
        <taxon>Pseudomonadota</taxon>
        <taxon>Gammaproteobacteria</taxon>
        <taxon>Enterobacterales</taxon>
        <taxon>Erwiniaceae</taxon>
        <taxon>Erwinia</taxon>
    </lineage>
</organism>
<dbReference type="Gene3D" id="2.40.110.10">
    <property type="entry name" value="Butyryl-CoA Dehydrogenase, subunit A, domain 2"/>
    <property type="match status" value="1"/>
</dbReference>
<accession>A0A0A3YUS3</accession>
<gene>
    <name evidence="4" type="ORF">NG99_19900</name>
</gene>
<feature type="domain" description="Acyl-CoA dehydrogenase C-terminal" evidence="3">
    <location>
        <begin position="255"/>
        <end position="371"/>
    </location>
</feature>
<dbReference type="InterPro" id="IPR009100">
    <property type="entry name" value="AcylCoA_DH/oxidase_NM_dom_sf"/>
</dbReference>
<dbReference type="InterPro" id="IPR036250">
    <property type="entry name" value="AcylCo_DH-like_C"/>
</dbReference>
<evidence type="ECO:0000313" key="5">
    <source>
        <dbReference type="Proteomes" id="UP000030351"/>
    </source>
</evidence>
<dbReference type="STRING" id="371042.NG99_19900"/>
<dbReference type="PIRSF" id="PIRSF016578">
    <property type="entry name" value="HsaA"/>
    <property type="match status" value="1"/>
</dbReference>
<dbReference type="Proteomes" id="UP000030351">
    <property type="component" value="Unassembled WGS sequence"/>
</dbReference>
<dbReference type="Pfam" id="PF08028">
    <property type="entry name" value="Acyl-CoA_dh_2"/>
    <property type="match status" value="1"/>
</dbReference>
<keyword evidence="5" id="KW-1185">Reference proteome</keyword>
<dbReference type="InterPro" id="IPR037069">
    <property type="entry name" value="AcylCoA_DH/ox_N_sf"/>
</dbReference>
<evidence type="ECO:0000256" key="1">
    <source>
        <dbReference type="ARBA" id="ARBA00023002"/>
    </source>
</evidence>
<dbReference type="SUPFAM" id="SSF56645">
    <property type="entry name" value="Acyl-CoA dehydrogenase NM domain-like"/>
    <property type="match status" value="1"/>
</dbReference>
<protein>
    <recommendedName>
        <fullName evidence="6">Acyl-CoA dehydrogenase</fullName>
    </recommendedName>
</protein>
<feature type="domain" description="Acyl-CoA dehydrogenase/oxidase N-terminal" evidence="2">
    <location>
        <begin position="7"/>
        <end position="118"/>
    </location>
</feature>
<sequence>MIGAISEQQQYWVGVAEGLAEQIAALAKKYDQQARFPGETFDLLRESGLLALAVPEAYGGHGTPEGNVHLAAYLVTEAVSRACPATGWDLIIHYHQCGAVARLGNEEQKARILGDVAKRGALMGSLGSEVDHRQQVAGSNTSRKLVFQADMVPVDGGFRVHANKHFCSNGPVADYLLYWSMAPGASSGGEGLTLSIVTKDSPGLTFNEYGWDEIIGLRSSVSWSATLNDVFIPWENVLGEPADFVHKDPYTLELSQAFQLLGAAQGSMDYIVNVLRARPFLQNEEGLMVLVGELQSAIQAARGSCLYANMLWEQKNWGEAARASLSAHHTARETALLVVSKGFDIVGTRALFGSAPLERFWRDIRTASLHTRESQLLKLVADAVVAGHYAPKQKYGSQSIKPLTWRELGLQAPAH</sequence>
<dbReference type="eggNOG" id="COG1960">
    <property type="taxonomic scope" value="Bacteria"/>
</dbReference>
<dbReference type="InterPro" id="IPR013786">
    <property type="entry name" value="AcylCoA_DH/ox_N"/>
</dbReference>
<name>A0A0A3YUS3_9GAMM</name>
<dbReference type="Gene3D" id="1.10.540.10">
    <property type="entry name" value="Acyl-CoA dehydrogenase/oxidase, N-terminal domain"/>
    <property type="match status" value="1"/>
</dbReference>
<dbReference type="RefSeq" id="WP_034896799.1">
    <property type="nucleotide sequence ID" value="NZ_JRUQ01000056.1"/>
</dbReference>
<reference evidence="4 5" key="1">
    <citation type="submission" date="2014-10" db="EMBL/GenBank/DDBJ databases">
        <title>Genome sequence of Erwinia typographi M043b.</title>
        <authorList>
            <person name="Chan K.-G."/>
            <person name="Tan W.-S."/>
        </authorList>
    </citation>
    <scope>NUCLEOTIDE SEQUENCE [LARGE SCALE GENOMIC DNA]</scope>
    <source>
        <strain evidence="4 5">M043b</strain>
    </source>
</reference>
<dbReference type="Gene3D" id="1.20.140.10">
    <property type="entry name" value="Butyryl-CoA Dehydrogenase, subunit A, domain 3"/>
    <property type="match status" value="1"/>
</dbReference>
<dbReference type="AlphaFoldDB" id="A0A0A3YUS3"/>
<dbReference type="GO" id="GO:0050660">
    <property type="term" value="F:flavin adenine dinucleotide binding"/>
    <property type="evidence" value="ECO:0007669"/>
    <property type="project" value="InterPro"/>
</dbReference>
<evidence type="ECO:0000259" key="2">
    <source>
        <dbReference type="Pfam" id="PF02771"/>
    </source>
</evidence>
<evidence type="ECO:0008006" key="6">
    <source>
        <dbReference type="Google" id="ProtNLM"/>
    </source>
</evidence>
<dbReference type="PANTHER" id="PTHR43884:SF12">
    <property type="entry name" value="ISOVALERYL-COA DEHYDROGENASE, MITOCHONDRIAL-RELATED"/>
    <property type="match status" value="1"/>
</dbReference>
<proteinExistence type="predicted"/>
<dbReference type="EMBL" id="JRUQ01000056">
    <property type="protein sequence ID" value="KGT89269.1"/>
    <property type="molecule type" value="Genomic_DNA"/>
</dbReference>
<comment type="caution">
    <text evidence="4">The sequence shown here is derived from an EMBL/GenBank/DDBJ whole genome shotgun (WGS) entry which is preliminary data.</text>
</comment>
<dbReference type="InterPro" id="IPR046373">
    <property type="entry name" value="Acyl-CoA_Oxase/DH_mid-dom_sf"/>
</dbReference>
<dbReference type="InterPro" id="IPR013107">
    <property type="entry name" value="Acyl-CoA_DH_C"/>
</dbReference>
<dbReference type="Pfam" id="PF02771">
    <property type="entry name" value="Acyl-CoA_dh_N"/>
    <property type="match status" value="1"/>
</dbReference>
<dbReference type="SUPFAM" id="SSF47203">
    <property type="entry name" value="Acyl-CoA dehydrogenase C-terminal domain-like"/>
    <property type="match status" value="1"/>
</dbReference>
<evidence type="ECO:0000259" key="3">
    <source>
        <dbReference type="Pfam" id="PF08028"/>
    </source>
</evidence>